<proteinExistence type="predicted"/>
<accession>A0AAD3T6Q2</accession>
<dbReference type="AlphaFoldDB" id="A0AAD3T6Q2"/>
<protein>
    <submittedName>
        <fullName evidence="1">Uncharacterized protein</fullName>
    </submittedName>
</protein>
<evidence type="ECO:0000313" key="1">
    <source>
        <dbReference type="EMBL" id="GMH23798.1"/>
    </source>
</evidence>
<dbReference type="Proteomes" id="UP001279734">
    <property type="component" value="Unassembled WGS sequence"/>
</dbReference>
<sequence length="82" mass="8990">MSFLPRQWRALKRHGTSAAMSPKLGRCFESRVAKLWTQSEESGSTGCHFRELCAPPDERDLGAIDGSSDWKTLLMGSSSSTG</sequence>
<gene>
    <name evidence="1" type="ORF">Nepgr_025641</name>
</gene>
<comment type="caution">
    <text evidence="1">The sequence shown here is derived from an EMBL/GenBank/DDBJ whole genome shotgun (WGS) entry which is preliminary data.</text>
</comment>
<keyword evidence="2" id="KW-1185">Reference proteome</keyword>
<dbReference type="EMBL" id="BSYO01000026">
    <property type="protein sequence ID" value="GMH23798.1"/>
    <property type="molecule type" value="Genomic_DNA"/>
</dbReference>
<evidence type="ECO:0000313" key="2">
    <source>
        <dbReference type="Proteomes" id="UP001279734"/>
    </source>
</evidence>
<organism evidence="1 2">
    <name type="scientific">Nepenthes gracilis</name>
    <name type="common">Slender pitcher plant</name>
    <dbReference type="NCBI Taxonomy" id="150966"/>
    <lineage>
        <taxon>Eukaryota</taxon>
        <taxon>Viridiplantae</taxon>
        <taxon>Streptophyta</taxon>
        <taxon>Embryophyta</taxon>
        <taxon>Tracheophyta</taxon>
        <taxon>Spermatophyta</taxon>
        <taxon>Magnoliopsida</taxon>
        <taxon>eudicotyledons</taxon>
        <taxon>Gunneridae</taxon>
        <taxon>Pentapetalae</taxon>
        <taxon>Caryophyllales</taxon>
        <taxon>Nepenthaceae</taxon>
        <taxon>Nepenthes</taxon>
    </lineage>
</organism>
<reference evidence="1" key="1">
    <citation type="submission" date="2023-05" db="EMBL/GenBank/DDBJ databases">
        <title>Nepenthes gracilis genome sequencing.</title>
        <authorList>
            <person name="Fukushima K."/>
        </authorList>
    </citation>
    <scope>NUCLEOTIDE SEQUENCE</scope>
    <source>
        <strain evidence="1">SING2019-196</strain>
    </source>
</reference>
<name>A0AAD3T6Q2_NEPGR</name>